<protein>
    <submittedName>
        <fullName evidence="1">Uncharacterized protein</fullName>
    </submittedName>
</protein>
<reference evidence="1 2" key="1">
    <citation type="submission" date="2024-01" db="EMBL/GenBank/DDBJ databases">
        <title>Genome assemblies of Stephania.</title>
        <authorList>
            <person name="Yang L."/>
        </authorList>
    </citation>
    <scope>NUCLEOTIDE SEQUENCE [LARGE SCALE GENOMIC DNA]</scope>
    <source>
        <strain evidence="1">JXDWG</strain>
        <tissue evidence="1">Leaf</tissue>
    </source>
</reference>
<organism evidence="1 2">
    <name type="scientific">Stephania cephalantha</name>
    <dbReference type="NCBI Taxonomy" id="152367"/>
    <lineage>
        <taxon>Eukaryota</taxon>
        <taxon>Viridiplantae</taxon>
        <taxon>Streptophyta</taxon>
        <taxon>Embryophyta</taxon>
        <taxon>Tracheophyta</taxon>
        <taxon>Spermatophyta</taxon>
        <taxon>Magnoliopsida</taxon>
        <taxon>Ranunculales</taxon>
        <taxon>Menispermaceae</taxon>
        <taxon>Menispermoideae</taxon>
        <taxon>Cissampelideae</taxon>
        <taxon>Stephania</taxon>
    </lineage>
</organism>
<dbReference type="Proteomes" id="UP001419268">
    <property type="component" value="Unassembled WGS sequence"/>
</dbReference>
<dbReference type="AlphaFoldDB" id="A0AAP0HXZ3"/>
<evidence type="ECO:0000313" key="1">
    <source>
        <dbReference type="EMBL" id="KAK9100530.1"/>
    </source>
</evidence>
<comment type="caution">
    <text evidence="1">The sequence shown here is derived from an EMBL/GenBank/DDBJ whole genome shotgun (WGS) entry which is preliminary data.</text>
</comment>
<gene>
    <name evidence="1" type="ORF">Scep_023960</name>
</gene>
<proteinExistence type="predicted"/>
<keyword evidence="2" id="KW-1185">Reference proteome</keyword>
<sequence length="78" mass="8853">MILYMTLHREIGRKSVVHSGLSFFGTRTVVVSFKPSGKSLDFIHDEHWLKILFPNWSQQCLKKTEFNPSGPCALSGCI</sequence>
<dbReference type="EMBL" id="JBBNAG010000010">
    <property type="protein sequence ID" value="KAK9100530.1"/>
    <property type="molecule type" value="Genomic_DNA"/>
</dbReference>
<name>A0AAP0HXZ3_9MAGN</name>
<evidence type="ECO:0000313" key="2">
    <source>
        <dbReference type="Proteomes" id="UP001419268"/>
    </source>
</evidence>
<accession>A0AAP0HXZ3</accession>